<organism evidence="1 2">
    <name type="scientific">Pseudaquabacterium terrae</name>
    <dbReference type="NCBI Taxonomy" id="2732868"/>
    <lineage>
        <taxon>Bacteria</taxon>
        <taxon>Pseudomonadati</taxon>
        <taxon>Pseudomonadota</taxon>
        <taxon>Betaproteobacteria</taxon>
        <taxon>Burkholderiales</taxon>
        <taxon>Sphaerotilaceae</taxon>
        <taxon>Pseudaquabacterium</taxon>
    </lineage>
</organism>
<sequence length="367" mass="39782">MAERCPVLDTRALNRALLARQLLLERAALPPVKAIEALAGMQTQAPNPPYIGLWSRLEGFERAALETALAKRRVVRLALMRATLHLVSARDALAWRALLTPVLERGVQASRGRQLAGLAQAEVAAAARPLLAAGPLTSAQLGAALQQHWPDRPADALAQAARAQLGLAQLPPAGSWNERRSAPLGLLDHWLRQTPASAATPDTLVRRYLAAFGPASARDAMVWSGLSGLGAVFERLRPSLKTFRDSQGRELFDLPRAPRPRADTPAPVRFVPEWDNLLLSHDDRRRILDPAHKAAIFTVNGIIRATVLVDGFVGATWNVERDGDAATLVISALERPSAAARAEMRAEGLRLLAFVAPEATRRALRFA</sequence>
<dbReference type="EMBL" id="JABRWJ010000001">
    <property type="protein sequence ID" value="NRF66283.1"/>
    <property type="molecule type" value="Genomic_DNA"/>
</dbReference>
<dbReference type="PANTHER" id="PTHR38479:SF2">
    <property type="entry name" value="WINGED HELIX DNA-BINDING DOMAIN-CONTAINING PROTEIN"/>
    <property type="match status" value="1"/>
</dbReference>
<dbReference type="InterPro" id="IPR009351">
    <property type="entry name" value="AlkZ-like"/>
</dbReference>
<dbReference type="GO" id="GO:0003677">
    <property type="term" value="F:DNA binding"/>
    <property type="evidence" value="ECO:0007669"/>
    <property type="project" value="UniProtKB-KW"/>
</dbReference>
<keyword evidence="1" id="KW-0238">DNA-binding</keyword>
<dbReference type="Pfam" id="PF06224">
    <property type="entry name" value="AlkZ-like"/>
    <property type="match status" value="1"/>
</dbReference>
<reference evidence="1 2" key="1">
    <citation type="submission" date="2020-05" db="EMBL/GenBank/DDBJ databases">
        <title>Aquincola sp. isolate from soil.</title>
        <authorList>
            <person name="Han J."/>
            <person name="Kim D.-U."/>
        </authorList>
    </citation>
    <scope>NUCLEOTIDE SEQUENCE [LARGE SCALE GENOMIC DNA]</scope>
    <source>
        <strain evidence="1 2">S2</strain>
    </source>
</reference>
<proteinExistence type="predicted"/>
<comment type="caution">
    <text evidence="1">The sequence shown here is derived from an EMBL/GenBank/DDBJ whole genome shotgun (WGS) entry which is preliminary data.</text>
</comment>
<name>A0ABX2EDH2_9BURK</name>
<evidence type="ECO:0000313" key="1">
    <source>
        <dbReference type="EMBL" id="NRF66283.1"/>
    </source>
</evidence>
<keyword evidence="2" id="KW-1185">Reference proteome</keyword>
<protein>
    <submittedName>
        <fullName evidence="1">Winged helix DNA-binding domain-containing protein</fullName>
    </submittedName>
</protein>
<dbReference type="PANTHER" id="PTHR38479">
    <property type="entry name" value="LMO0824 PROTEIN"/>
    <property type="match status" value="1"/>
</dbReference>
<gene>
    <name evidence="1" type="ORF">HLB44_04735</name>
</gene>
<dbReference type="Proteomes" id="UP000737171">
    <property type="component" value="Unassembled WGS sequence"/>
</dbReference>
<accession>A0ABX2EDH2</accession>
<dbReference type="RefSeq" id="WP_173121073.1">
    <property type="nucleotide sequence ID" value="NZ_JABRWJ010000001.1"/>
</dbReference>
<evidence type="ECO:0000313" key="2">
    <source>
        <dbReference type="Proteomes" id="UP000737171"/>
    </source>
</evidence>